<accession>A0A0S2KLU3</accession>
<organism evidence="2 3">
    <name type="scientific">Hoylesella enoeca</name>
    <dbReference type="NCBI Taxonomy" id="76123"/>
    <lineage>
        <taxon>Bacteria</taxon>
        <taxon>Pseudomonadati</taxon>
        <taxon>Bacteroidota</taxon>
        <taxon>Bacteroidia</taxon>
        <taxon>Bacteroidales</taxon>
        <taxon>Prevotellaceae</taxon>
        <taxon>Hoylesella</taxon>
    </lineage>
</organism>
<keyword evidence="3" id="KW-1185">Reference proteome</keyword>
<feature type="transmembrane region" description="Helical" evidence="1">
    <location>
        <begin position="52"/>
        <end position="69"/>
    </location>
</feature>
<evidence type="ECO:0008006" key="4">
    <source>
        <dbReference type="Google" id="ProtNLM"/>
    </source>
</evidence>
<dbReference type="STRING" id="76123.AS203_09290"/>
<keyword evidence="1" id="KW-0472">Membrane</keyword>
<dbReference type="InterPro" id="IPR021448">
    <property type="entry name" value="DUF3098"/>
</dbReference>
<dbReference type="OrthoDB" id="963379at2"/>
<dbReference type="AlphaFoldDB" id="A0A0S2KLU3"/>
<dbReference type="KEGG" id="peo:AS203_09290"/>
<dbReference type="RefSeq" id="WP_025065427.1">
    <property type="nucleotide sequence ID" value="NZ_CP013195.1"/>
</dbReference>
<dbReference type="eggNOG" id="ENOG50331EZ">
    <property type="taxonomic scope" value="Bacteria"/>
</dbReference>
<proteinExistence type="predicted"/>
<keyword evidence="1" id="KW-1133">Transmembrane helix</keyword>
<dbReference type="Proteomes" id="UP000056252">
    <property type="component" value="Chromosome"/>
</dbReference>
<dbReference type="EMBL" id="CP013195">
    <property type="protein sequence ID" value="ALO49259.1"/>
    <property type="molecule type" value="Genomic_DNA"/>
</dbReference>
<evidence type="ECO:0000256" key="1">
    <source>
        <dbReference type="SAM" id="Phobius"/>
    </source>
</evidence>
<reference evidence="3" key="1">
    <citation type="submission" date="2015-11" db="EMBL/GenBank/DDBJ databases">
        <authorList>
            <person name="Holder M.E."/>
            <person name="Ajami N.J."/>
            <person name="Petrosino J.F."/>
        </authorList>
    </citation>
    <scope>NUCLEOTIDE SEQUENCE [LARGE SCALE GENOMIC DNA]</scope>
    <source>
        <strain evidence="3">F0113</strain>
    </source>
</reference>
<evidence type="ECO:0000313" key="2">
    <source>
        <dbReference type="EMBL" id="ALO49259.1"/>
    </source>
</evidence>
<protein>
    <recommendedName>
        <fullName evidence="4">DUF3098 domain-containing protein</fullName>
    </recommendedName>
</protein>
<evidence type="ECO:0000313" key="3">
    <source>
        <dbReference type="Proteomes" id="UP000056252"/>
    </source>
</evidence>
<name>A0A0S2KLU3_9BACT</name>
<sequence length="78" mass="8732">MDKRNFAFDRINFLLLAVGMLIVIIGFVLMSGGSSTDTHFDPTIFSVRRIKVAPIVCLVGFVSMIYAIIRKPKDEPND</sequence>
<gene>
    <name evidence="2" type="ORF">AS203_09290</name>
</gene>
<dbReference type="Pfam" id="PF11297">
    <property type="entry name" value="DUF3098"/>
    <property type="match status" value="1"/>
</dbReference>
<keyword evidence="1" id="KW-0812">Transmembrane</keyword>
<feature type="transmembrane region" description="Helical" evidence="1">
    <location>
        <begin position="12"/>
        <end position="32"/>
    </location>
</feature>